<dbReference type="CDD" id="cd18137">
    <property type="entry name" value="HLD_clamp_pol_III_gamma_tau"/>
    <property type="match status" value="1"/>
</dbReference>
<dbReference type="GO" id="GO:0005524">
    <property type="term" value="F:ATP binding"/>
    <property type="evidence" value="ECO:0007669"/>
    <property type="project" value="UniProtKB-KW"/>
</dbReference>
<dbReference type="PANTHER" id="PTHR11669:SF0">
    <property type="entry name" value="PROTEIN STICHEL-LIKE 2"/>
    <property type="match status" value="1"/>
</dbReference>
<evidence type="ECO:0000313" key="16">
    <source>
        <dbReference type="Proteomes" id="UP000528555"/>
    </source>
</evidence>
<dbReference type="InterPro" id="IPR003593">
    <property type="entry name" value="AAA+_ATPase"/>
</dbReference>
<evidence type="ECO:0000256" key="8">
    <source>
        <dbReference type="ARBA" id="ARBA00022833"/>
    </source>
</evidence>
<comment type="caution">
    <text evidence="15">The sequence shown here is derived from an EMBL/GenBank/DDBJ whole genome shotgun (WGS) entry which is preliminary data.</text>
</comment>
<dbReference type="Gene3D" id="3.40.50.300">
    <property type="entry name" value="P-loop containing nucleotide triphosphate hydrolases"/>
    <property type="match status" value="1"/>
</dbReference>
<evidence type="ECO:0000256" key="2">
    <source>
        <dbReference type="ARBA" id="ARBA00012417"/>
    </source>
</evidence>
<dbReference type="SMART" id="SM00382">
    <property type="entry name" value="AAA"/>
    <property type="match status" value="1"/>
</dbReference>
<keyword evidence="3 15" id="KW-0808">Transferase</keyword>
<dbReference type="InterPro" id="IPR008921">
    <property type="entry name" value="DNA_pol3_clamp-load_cplx_C"/>
</dbReference>
<evidence type="ECO:0000256" key="7">
    <source>
        <dbReference type="ARBA" id="ARBA00022741"/>
    </source>
</evidence>
<dbReference type="PANTHER" id="PTHR11669">
    <property type="entry name" value="REPLICATION FACTOR C / DNA POLYMERASE III GAMMA-TAU SUBUNIT"/>
    <property type="match status" value="1"/>
</dbReference>
<dbReference type="EC" id="2.7.7.7" evidence="2"/>
<dbReference type="GO" id="GO:0003677">
    <property type="term" value="F:DNA binding"/>
    <property type="evidence" value="ECO:0007669"/>
    <property type="project" value="InterPro"/>
</dbReference>
<dbReference type="InterPro" id="IPR045085">
    <property type="entry name" value="HLD_clamp_pol_III_gamma_tau"/>
</dbReference>
<feature type="domain" description="AAA+ ATPase" evidence="13">
    <location>
        <begin position="37"/>
        <end position="179"/>
    </location>
</feature>
<dbReference type="RefSeq" id="WP_101696034.1">
    <property type="nucleotide sequence ID" value="NZ_JAAITX010000008.1"/>
</dbReference>
<dbReference type="AlphaFoldDB" id="A0A850HKX1"/>
<dbReference type="Gene3D" id="1.10.8.60">
    <property type="match status" value="1"/>
</dbReference>
<dbReference type="Pfam" id="PF13177">
    <property type="entry name" value="DNA_pol3_delta2"/>
    <property type="match status" value="1"/>
</dbReference>
<evidence type="ECO:0000256" key="11">
    <source>
        <dbReference type="ARBA" id="ARBA00049244"/>
    </source>
</evidence>
<keyword evidence="6" id="KW-0479">Metal-binding</keyword>
<evidence type="ECO:0000313" key="15">
    <source>
        <dbReference type="EMBL" id="NVH59084.1"/>
    </source>
</evidence>
<dbReference type="SUPFAM" id="SSF52540">
    <property type="entry name" value="P-loop containing nucleoside triphosphate hydrolases"/>
    <property type="match status" value="1"/>
</dbReference>
<keyword evidence="7" id="KW-0547">Nucleotide-binding</keyword>
<dbReference type="Gene3D" id="1.20.272.10">
    <property type="match status" value="1"/>
</dbReference>
<evidence type="ECO:0000256" key="9">
    <source>
        <dbReference type="ARBA" id="ARBA00022840"/>
    </source>
</evidence>
<keyword evidence="5" id="KW-0235">DNA replication</keyword>
<evidence type="ECO:0000256" key="4">
    <source>
        <dbReference type="ARBA" id="ARBA00022695"/>
    </source>
</evidence>
<keyword evidence="4 15" id="KW-0548">Nucleotidyltransferase</keyword>
<keyword evidence="10" id="KW-0239">DNA-directed DNA polymerase</keyword>
<evidence type="ECO:0000256" key="5">
    <source>
        <dbReference type="ARBA" id="ARBA00022705"/>
    </source>
</evidence>
<evidence type="ECO:0000256" key="6">
    <source>
        <dbReference type="ARBA" id="ARBA00022723"/>
    </source>
</evidence>
<dbReference type="Pfam" id="PF22608">
    <property type="entry name" value="DNAX_ATPase_lid"/>
    <property type="match status" value="1"/>
</dbReference>
<proteinExistence type="inferred from homology"/>
<accession>A0A850HKX1</accession>
<name>A0A850HKX1_9FIRM</name>
<dbReference type="SUPFAM" id="SSF48019">
    <property type="entry name" value="post-AAA+ oligomerization domain-like"/>
    <property type="match status" value="1"/>
</dbReference>
<evidence type="ECO:0000256" key="3">
    <source>
        <dbReference type="ARBA" id="ARBA00022679"/>
    </source>
</evidence>
<dbReference type="Pfam" id="PF12169">
    <property type="entry name" value="DNA_pol3_gamma3"/>
    <property type="match status" value="1"/>
</dbReference>
<comment type="catalytic activity">
    <reaction evidence="11">
        <text>DNA(n) + a 2'-deoxyribonucleoside 5'-triphosphate = DNA(n+1) + diphosphate</text>
        <dbReference type="Rhea" id="RHEA:22508"/>
        <dbReference type="Rhea" id="RHEA-COMP:17339"/>
        <dbReference type="Rhea" id="RHEA-COMP:17340"/>
        <dbReference type="ChEBI" id="CHEBI:33019"/>
        <dbReference type="ChEBI" id="CHEBI:61560"/>
        <dbReference type="ChEBI" id="CHEBI:173112"/>
        <dbReference type="EC" id="2.7.7.7"/>
    </reaction>
</comment>
<evidence type="ECO:0000256" key="12">
    <source>
        <dbReference type="SAM" id="Coils"/>
    </source>
</evidence>
<dbReference type="Proteomes" id="UP000701680">
    <property type="component" value="Unassembled WGS sequence"/>
</dbReference>
<evidence type="ECO:0000259" key="13">
    <source>
        <dbReference type="SMART" id="SM00382"/>
    </source>
</evidence>
<dbReference type="NCBIfam" id="TIGR02397">
    <property type="entry name" value="dnaX_nterm"/>
    <property type="match status" value="1"/>
</dbReference>
<reference evidence="16 17" key="1">
    <citation type="journal article" date="2020" name="Cell Host Microbe">
        <title>Functional and Genomic Variation between Human-Derived Isolates of Lachnospiraceae Reveals Inter- and Intra-Species Diversity.</title>
        <authorList>
            <person name="Sorbara M.T."/>
            <person name="Littmann E.R."/>
            <person name="Fontana E."/>
            <person name="Moody T.U."/>
            <person name="Kohout C.E."/>
            <person name="Gjonbalaj M."/>
            <person name="Eaton V."/>
            <person name="Seok R."/>
            <person name="Leiner I.M."/>
            <person name="Pamer E.G."/>
        </authorList>
    </citation>
    <scope>NUCLEOTIDE SEQUENCE [LARGE SCALE GENOMIC DNA]</scope>
    <source>
        <strain evidence="15 16">MSK.17.11</strain>
        <strain evidence="14 17">MSK.17.38</strain>
    </source>
</reference>
<protein>
    <recommendedName>
        <fullName evidence="2">DNA-directed DNA polymerase</fullName>
        <ecNumber evidence="2">2.7.7.7</ecNumber>
    </recommendedName>
</protein>
<dbReference type="GO" id="GO:0009360">
    <property type="term" value="C:DNA polymerase III complex"/>
    <property type="evidence" value="ECO:0007669"/>
    <property type="project" value="InterPro"/>
</dbReference>
<keyword evidence="9" id="KW-0067">ATP-binding</keyword>
<dbReference type="InterPro" id="IPR050238">
    <property type="entry name" value="DNA_Rep/Repair_Clamp_Loader"/>
</dbReference>
<dbReference type="InterPro" id="IPR027417">
    <property type="entry name" value="P-loop_NTPase"/>
</dbReference>
<organism evidence="15 16">
    <name type="scientific">Dorea phocaeensis</name>
    <dbReference type="NCBI Taxonomy" id="2040291"/>
    <lineage>
        <taxon>Bacteria</taxon>
        <taxon>Bacillati</taxon>
        <taxon>Bacillota</taxon>
        <taxon>Clostridia</taxon>
        <taxon>Lachnospirales</taxon>
        <taxon>Lachnospiraceae</taxon>
        <taxon>Dorea</taxon>
    </lineage>
</organism>
<dbReference type="InterPro" id="IPR012763">
    <property type="entry name" value="DNA_pol_III_sug/sutau_N"/>
</dbReference>
<evidence type="ECO:0000313" key="14">
    <source>
        <dbReference type="EMBL" id="NSK15311.1"/>
    </source>
</evidence>
<dbReference type="GO" id="GO:0003887">
    <property type="term" value="F:DNA-directed DNA polymerase activity"/>
    <property type="evidence" value="ECO:0007669"/>
    <property type="project" value="UniProtKB-KW"/>
</dbReference>
<dbReference type="OrthoDB" id="9810148at2"/>
<keyword evidence="12" id="KW-0175">Coiled coil</keyword>
<keyword evidence="8" id="KW-0862">Zinc</keyword>
<dbReference type="Proteomes" id="UP000528555">
    <property type="component" value="Unassembled WGS sequence"/>
</dbReference>
<dbReference type="GO" id="GO:0046872">
    <property type="term" value="F:metal ion binding"/>
    <property type="evidence" value="ECO:0007669"/>
    <property type="project" value="UniProtKB-KW"/>
</dbReference>
<dbReference type="NCBIfam" id="NF004046">
    <property type="entry name" value="PRK05563.1"/>
    <property type="match status" value="1"/>
</dbReference>
<dbReference type="InterPro" id="IPR022754">
    <property type="entry name" value="DNA_pol_III_gamma-3"/>
</dbReference>
<dbReference type="GO" id="GO:0006261">
    <property type="term" value="P:DNA-templated DNA replication"/>
    <property type="evidence" value="ECO:0007669"/>
    <property type="project" value="TreeGrafter"/>
</dbReference>
<evidence type="ECO:0000256" key="10">
    <source>
        <dbReference type="ARBA" id="ARBA00022932"/>
    </source>
</evidence>
<dbReference type="EMBL" id="JAAIUO010000008">
    <property type="protein sequence ID" value="NSK15311.1"/>
    <property type="molecule type" value="Genomic_DNA"/>
</dbReference>
<sequence length="526" mass="59663">MSYTALYRKFRPDEFEDVKGQDAIVKTLKNQIKGERIGHAYLFCGTRGTGKTTVAKIFAKAVNCEHPVDGSPCGECKMCRSIASGTSMNVIEIDAASNNGVDNIREIREEVAYRPTEGRYKVYIIDEVHMLSIGAFNALLKTLEEPPEYVIFILATTEVHKIPITILSRCQRYDFKRISIETISARLRELIEKEGWDVEDKAIRYIAKVADGSMRDSLSLLDQCVAFYIGERLTYDHVLEVLGAVDTSVFSRLLRELLSMDVRKVIETVEELVMQGRELSQLSADFTWYLRNLLLIKSSDDMEDVLDVSSENLAQLREEAQMIDNDTLIRYIRIFSDLTSQLKYAAQKRVILEVTLIKLCRPAMDQNQDALFDRIRAIEKQLEEGLQNVARMEPVAYAGDAGYEMEEAKPQSKPELPQALNEDVKAVAKDFRMIANDASPMLRMYLKRARLSAGEGNRLLVVLPDELSASVVASPEHKAEIAQLIAEKIGKSVEIDVRQVEEGRRFEDNFVDIENLIHMEITVEDE</sequence>
<dbReference type="EMBL" id="JAAITX010000008">
    <property type="protein sequence ID" value="NVH59084.1"/>
    <property type="molecule type" value="Genomic_DNA"/>
</dbReference>
<gene>
    <name evidence="15" type="primary">dnaX</name>
    <name evidence="15" type="ORF">G5A66_10640</name>
    <name evidence="14" type="ORF">G5A75_10665</name>
</gene>
<evidence type="ECO:0000256" key="1">
    <source>
        <dbReference type="ARBA" id="ARBA00006360"/>
    </source>
</evidence>
<dbReference type="FunFam" id="3.40.50.300:FF:000014">
    <property type="entry name" value="DNA polymerase III subunit gamma/tau"/>
    <property type="match status" value="1"/>
</dbReference>
<comment type="similarity">
    <text evidence="1">Belongs to the DnaX/STICHEL family.</text>
</comment>
<dbReference type="CDD" id="cd00009">
    <property type="entry name" value="AAA"/>
    <property type="match status" value="1"/>
</dbReference>
<evidence type="ECO:0000313" key="17">
    <source>
        <dbReference type="Proteomes" id="UP000701680"/>
    </source>
</evidence>
<feature type="coiled-coil region" evidence="12">
    <location>
        <begin position="299"/>
        <end position="326"/>
    </location>
</feature>
<keyword evidence="16" id="KW-1185">Reference proteome</keyword>
<reference evidence="15" key="2">
    <citation type="submission" date="2020-02" db="EMBL/GenBank/DDBJ databases">
        <authorList>
            <person name="Littmann E."/>
            <person name="Sorbara M."/>
        </authorList>
    </citation>
    <scope>NUCLEOTIDE SEQUENCE</scope>
    <source>
        <strain evidence="15">MSK.17.11</strain>
        <strain evidence="14">MSK.17.38</strain>
    </source>
</reference>